<organism evidence="3 4">
    <name type="scientific">Solibacillus kalamii</name>
    <dbReference type="NCBI Taxonomy" id="1748298"/>
    <lineage>
        <taxon>Bacteria</taxon>
        <taxon>Bacillati</taxon>
        <taxon>Bacillota</taxon>
        <taxon>Bacilli</taxon>
        <taxon>Bacillales</taxon>
        <taxon>Caryophanaceae</taxon>
        <taxon>Solibacillus</taxon>
    </lineage>
</organism>
<dbReference type="InterPro" id="IPR001387">
    <property type="entry name" value="Cro/C1-type_HTH"/>
</dbReference>
<dbReference type="SUPFAM" id="SSF47413">
    <property type="entry name" value="lambda repressor-like DNA-binding domains"/>
    <property type="match status" value="1"/>
</dbReference>
<dbReference type="InterPro" id="IPR010982">
    <property type="entry name" value="Lambda_DNA-bd_dom_sf"/>
</dbReference>
<sequence length="416" mass="49447">MLNIGAKIKELRKERKMTLAQVAGDRITKGMLSLIENGKAQPSMESLQHIAKQLDIDVSELMQTENHQQMKELYRDVEIKRLALNKEHDDKKINEKVLELYHMIHPFHENGSLKGATFEEVRIYEVYLTMRYFAKMDLSEKPFVKLVRMYEQVHGYSKILKIFGRMGNIKFLENNYAEGLRYLHEGEKYIEKYGDLIDDLEKLDLYYNITVSYAALNDDVQMEKYLERALKLAKEKKIVYRLNDFYRFLFFIHCSKEEGEKAFYYFKKIRAFAEIMEDPNETLMEQLVTLLYTNQIEKDYEKTVATRFETNFALEGVSYSADIFFNGQYGYAYYMLERYEEALQTLKDIEIVEYNQHPIDLSMMYRAFAVRSLCYFKLGDKENAKRDILYAMDGVKDLKVTKEIQFIIDAYEEIMK</sequence>
<feature type="domain" description="HTH cro/C1-type" evidence="2">
    <location>
        <begin position="8"/>
        <end position="61"/>
    </location>
</feature>
<dbReference type="Gene3D" id="1.25.40.10">
    <property type="entry name" value="Tetratricopeptide repeat domain"/>
    <property type="match status" value="1"/>
</dbReference>
<dbReference type="EMBL" id="NHNT01000010">
    <property type="protein sequence ID" value="OUZ38176.1"/>
    <property type="molecule type" value="Genomic_DNA"/>
</dbReference>
<evidence type="ECO:0000313" key="4">
    <source>
        <dbReference type="Proteomes" id="UP000196594"/>
    </source>
</evidence>
<accession>A0ABX3ZER0</accession>
<dbReference type="RefSeq" id="WP_087617977.1">
    <property type="nucleotide sequence ID" value="NZ_JAFBEY010000014.1"/>
</dbReference>
<dbReference type="Pfam" id="PF01381">
    <property type="entry name" value="HTH_3"/>
    <property type="match status" value="1"/>
</dbReference>
<dbReference type="Proteomes" id="UP000196594">
    <property type="component" value="Unassembled WGS sequence"/>
</dbReference>
<dbReference type="SMART" id="SM00530">
    <property type="entry name" value="HTH_XRE"/>
    <property type="match status" value="1"/>
</dbReference>
<name>A0ABX3ZER0_9BACL</name>
<gene>
    <name evidence="3" type="ORF">CBM15_13900</name>
</gene>
<keyword evidence="4" id="KW-1185">Reference proteome</keyword>
<protein>
    <submittedName>
        <fullName evidence="3">Transcriptional regulator</fullName>
    </submittedName>
</protein>
<proteinExistence type="predicted"/>
<keyword evidence="1" id="KW-0238">DNA-binding</keyword>
<evidence type="ECO:0000313" key="3">
    <source>
        <dbReference type="EMBL" id="OUZ38176.1"/>
    </source>
</evidence>
<dbReference type="SUPFAM" id="SSF48452">
    <property type="entry name" value="TPR-like"/>
    <property type="match status" value="1"/>
</dbReference>
<reference evidence="3 4" key="1">
    <citation type="journal article" date="2017" name="Int. J. Syst. Evol. Microbiol.">
        <title>Solibacillus kalamii sp. nov., isolated from a high-efficiency particulate arrestance filter system used in the International Space Station.</title>
        <authorList>
            <person name="Checinska Sielaff A."/>
            <person name="Kumar R.M."/>
            <person name="Pal D."/>
            <person name="Mayilraj S."/>
            <person name="Venkateswaran K."/>
        </authorList>
    </citation>
    <scope>NUCLEOTIDE SEQUENCE [LARGE SCALE GENOMIC DNA]</scope>
    <source>
        <strain evidence="3 4">ISSFR-015</strain>
    </source>
</reference>
<dbReference type="CDD" id="cd00093">
    <property type="entry name" value="HTH_XRE"/>
    <property type="match status" value="1"/>
</dbReference>
<dbReference type="PANTHER" id="PTHR46797:SF1">
    <property type="entry name" value="METHYLPHOSPHONATE SYNTHASE"/>
    <property type="match status" value="1"/>
</dbReference>
<dbReference type="PANTHER" id="PTHR46797">
    <property type="entry name" value="HTH-TYPE TRANSCRIPTIONAL REGULATOR"/>
    <property type="match status" value="1"/>
</dbReference>
<evidence type="ECO:0000259" key="2">
    <source>
        <dbReference type="PROSITE" id="PS50943"/>
    </source>
</evidence>
<dbReference type="PROSITE" id="PS50943">
    <property type="entry name" value="HTH_CROC1"/>
    <property type="match status" value="1"/>
</dbReference>
<comment type="caution">
    <text evidence="3">The sequence shown here is derived from an EMBL/GenBank/DDBJ whole genome shotgun (WGS) entry which is preliminary data.</text>
</comment>
<dbReference type="Gene3D" id="1.10.260.40">
    <property type="entry name" value="lambda repressor-like DNA-binding domains"/>
    <property type="match status" value="1"/>
</dbReference>
<dbReference type="InterPro" id="IPR011990">
    <property type="entry name" value="TPR-like_helical_dom_sf"/>
</dbReference>
<evidence type="ECO:0000256" key="1">
    <source>
        <dbReference type="ARBA" id="ARBA00023125"/>
    </source>
</evidence>
<dbReference type="InterPro" id="IPR050807">
    <property type="entry name" value="TransReg_Diox_bact_type"/>
</dbReference>